<name>A0ABZ2CKM1_9BACI</name>
<reference evidence="1 2" key="1">
    <citation type="submission" date="2023-10" db="EMBL/GenBank/DDBJ databases">
        <title>Niallia locisalis sp.nov. isolated from a salt pond sample.</title>
        <authorList>
            <person name="Li X.-J."/>
            <person name="Dong L."/>
        </authorList>
    </citation>
    <scope>NUCLEOTIDE SEQUENCE [LARGE SCALE GENOMIC DNA]</scope>
    <source>
        <strain evidence="1 2">DSM 29761</strain>
    </source>
</reference>
<dbReference type="RefSeq" id="WP_338452975.1">
    <property type="nucleotide sequence ID" value="NZ_CP137640.1"/>
</dbReference>
<keyword evidence="2" id="KW-1185">Reference proteome</keyword>
<protein>
    <submittedName>
        <fullName evidence="1">YezD family protein</fullName>
    </submittedName>
</protein>
<gene>
    <name evidence="1" type="ORF">R4Z09_14555</name>
</gene>
<proteinExistence type="predicted"/>
<dbReference type="InterPro" id="IPR018743">
    <property type="entry name" value="DUF2292"/>
</dbReference>
<dbReference type="Proteomes" id="UP001357223">
    <property type="component" value="Chromosome"/>
</dbReference>
<accession>A0ABZ2CKM1</accession>
<dbReference type="EMBL" id="CP137640">
    <property type="protein sequence ID" value="WVX84103.1"/>
    <property type="molecule type" value="Genomic_DNA"/>
</dbReference>
<organism evidence="1 2">
    <name type="scientific">Niallia oryzisoli</name>
    <dbReference type="NCBI Taxonomy" id="1737571"/>
    <lineage>
        <taxon>Bacteria</taxon>
        <taxon>Bacillati</taxon>
        <taxon>Bacillota</taxon>
        <taxon>Bacilli</taxon>
        <taxon>Bacillales</taxon>
        <taxon>Bacillaceae</taxon>
        <taxon>Niallia</taxon>
    </lineage>
</organism>
<evidence type="ECO:0000313" key="2">
    <source>
        <dbReference type="Proteomes" id="UP001357223"/>
    </source>
</evidence>
<evidence type="ECO:0000313" key="1">
    <source>
        <dbReference type="EMBL" id="WVX84103.1"/>
    </source>
</evidence>
<sequence>MSIRNQEVNLITNLLKDIQYGSITIIVNEGKIVQVDSLKKKRFNSQNGRSNRNYYFK</sequence>
<dbReference type="Pfam" id="PF10055">
    <property type="entry name" value="DUF2292"/>
    <property type="match status" value="1"/>
</dbReference>